<evidence type="ECO:0000256" key="2">
    <source>
        <dbReference type="SAM" id="Phobius"/>
    </source>
</evidence>
<feature type="transmembrane region" description="Helical" evidence="2">
    <location>
        <begin position="86"/>
        <end position="103"/>
    </location>
</feature>
<dbReference type="Proteomes" id="UP000612746">
    <property type="component" value="Unassembled WGS sequence"/>
</dbReference>
<feature type="transmembrane region" description="Helical" evidence="2">
    <location>
        <begin position="62"/>
        <end position="80"/>
    </location>
</feature>
<feature type="region of interest" description="Disordered" evidence="1">
    <location>
        <begin position="324"/>
        <end position="363"/>
    </location>
</feature>
<keyword evidence="2" id="KW-1133">Transmembrane helix</keyword>
<feature type="transmembrane region" description="Helical" evidence="2">
    <location>
        <begin position="211"/>
        <end position="232"/>
    </location>
</feature>
<protein>
    <submittedName>
        <fullName evidence="3">Uncharacterized protein</fullName>
    </submittedName>
</protein>
<comment type="caution">
    <text evidence="3">The sequence shown here is derived from an EMBL/GenBank/DDBJ whole genome shotgun (WGS) entry which is preliminary data.</text>
</comment>
<feature type="compositionally biased region" description="Polar residues" evidence="1">
    <location>
        <begin position="334"/>
        <end position="357"/>
    </location>
</feature>
<feature type="transmembrane region" description="Helical" evidence="2">
    <location>
        <begin position="168"/>
        <end position="191"/>
    </location>
</feature>
<proteinExistence type="predicted"/>
<sequence length="363" mass="41163">MLTTTQPCCQLGTSSCCSHSSYSLWIITNLRSYVLHDLPIFSFVSSSSAGKQKLCKEPQSQMWHISFLLMYTVMLLRVLVICDFKYNRAITVVALCFLLIRFADWPFELAYRSIVNKVSSQTATDGQTCWASWYVVTFPHAVFSNGDWERNPAFSNATTYYNRGTGVVILNFIGDVLANLFLSGLFLMRLYQHYKTQKGMTTSQNPLVGIVVRKSLLCFILTFIVNLIMNILKISLFLGMQSDALTVFFEIIESTLLVEALRFEPEKMGHHAYCQNCGMIVDSRQYRHRQTNHYLNEPPAHPDMLPDFPLDLINGTQDKRRSSIPSFLEEGSITGLSTPHLSEGSSTPTLPSQWNKNADTKPQ</sequence>
<keyword evidence="2" id="KW-0812">Transmembrane</keyword>
<organism evidence="3 4">
    <name type="scientific">Umbelopsis vinacea</name>
    <dbReference type="NCBI Taxonomy" id="44442"/>
    <lineage>
        <taxon>Eukaryota</taxon>
        <taxon>Fungi</taxon>
        <taxon>Fungi incertae sedis</taxon>
        <taxon>Mucoromycota</taxon>
        <taxon>Mucoromycotina</taxon>
        <taxon>Umbelopsidomycetes</taxon>
        <taxon>Umbelopsidales</taxon>
        <taxon>Umbelopsidaceae</taxon>
        <taxon>Umbelopsis</taxon>
    </lineage>
</organism>
<accession>A0A8H7PW51</accession>
<name>A0A8H7PW51_9FUNG</name>
<keyword evidence="4" id="KW-1185">Reference proteome</keyword>
<keyword evidence="2" id="KW-0472">Membrane</keyword>
<reference evidence="3" key="1">
    <citation type="submission" date="2020-12" db="EMBL/GenBank/DDBJ databases">
        <title>Metabolic potential, ecology and presence of endohyphal bacteria is reflected in genomic diversity of Mucoromycotina.</title>
        <authorList>
            <person name="Muszewska A."/>
            <person name="Okrasinska A."/>
            <person name="Steczkiewicz K."/>
            <person name="Drgas O."/>
            <person name="Orlowska M."/>
            <person name="Perlinska-Lenart U."/>
            <person name="Aleksandrzak-Piekarczyk T."/>
            <person name="Szatraj K."/>
            <person name="Zielenkiewicz U."/>
            <person name="Pilsyk S."/>
            <person name="Malc E."/>
            <person name="Mieczkowski P."/>
            <person name="Kruszewska J.S."/>
            <person name="Biernat P."/>
            <person name="Pawlowska J."/>
        </authorList>
    </citation>
    <scope>NUCLEOTIDE SEQUENCE</scope>
    <source>
        <strain evidence="3">WA0000051536</strain>
    </source>
</reference>
<dbReference type="OrthoDB" id="2283394at2759"/>
<dbReference type="EMBL" id="JAEPRA010000009">
    <property type="protein sequence ID" value="KAG2180574.1"/>
    <property type="molecule type" value="Genomic_DNA"/>
</dbReference>
<evidence type="ECO:0000313" key="4">
    <source>
        <dbReference type="Proteomes" id="UP000612746"/>
    </source>
</evidence>
<evidence type="ECO:0000313" key="3">
    <source>
        <dbReference type="EMBL" id="KAG2180574.1"/>
    </source>
</evidence>
<dbReference type="AlphaFoldDB" id="A0A8H7PW51"/>
<gene>
    <name evidence="3" type="ORF">INT44_003578</name>
</gene>
<evidence type="ECO:0000256" key="1">
    <source>
        <dbReference type="SAM" id="MobiDB-lite"/>
    </source>
</evidence>